<dbReference type="GO" id="GO:0031177">
    <property type="term" value="F:phosphopantetheine binding"/>
    <property type="evidence" value="ECO:0007669"/>
    <property type="project" value="InterPro"/>
</dbReference>
<accession>A0A9W7NIV9</accession>
<dbReference type="InterPro" id="IPR036291">
    <property type="entry name" value="NAD(P)-bd_dom_sf"/>
</dbReference>
<dbReference type="GO" id="GO:0005737">
    <property type="term" value="C:cytoplasm"/>
    <property type="evidence" value="ECO:0007669"/>
    <property type="project" value="TreeGrafter"/>
</dbReference>
<dbReference type="GO" id="GO:0043041">
    <property type="term" value="P:amino acid activation for nonribosomal peptide biosynthetic process"/>
    <property type="evidence" value="ECO:0007669"/>
    <property type="project" value="TreeGrafter"/>
</dbReference>
<dbReference type="Pfam" id="PF00501">
    <property type="entry name" value="AMP-binding"/>
    <property type="match status" value="4"/>
</dbReference>
<dbReference type="SUPFAM" id="SSF51735">
    <property type="entry name" value="NAD(P)-binding Rossmann-fold domains"/>
    <property type="match status" value="1"/>
</dbReference>
<dbReference type="InterPro" id="IPR010071">
    <property type="entry name" value="AA_adenyl_dom"/>
</dbReference>
<feature type="region of interest" description="Disordered" evidence="5">
    <location>
        <begin position="820"/>
        <end position="840"/>
    </location>
</feature>
<feature type="domain" description="Carrier" evidence="6">
    <location>
        <begin position="1585"/>
        <end position="1659"/>
    </location>
</feature>
<comment type="cofactor">
    <cofactor evidence="1">
        <name>pantetheine 4'-phosphate</name>
        <dbReference type="ChEBI" id="CHEBI:47942"/>
    </cofactor>
</comment>
<dbReference type="NCBIfam" id="NF003417">
    <property type="entry name" value="PRK04813.1"/>
    <property type="match status" value="4"/>
</dbReference>
<feature type="domain" description="Carrier" evidence="6">
    <location>
        <begin position="3702"/>
        <end position="3786"/>
    </location>
</feature>
<comment type="caution">
    <text evidence="7">The sequence shown here is derived from an EMBL/GenBank/DDBJ whole genome shotgun (WGS) entry which is preliminary data.</text>
</comment>
<keyword evidence="3" id="KW-0597">Phosphoprotein</keyword>
<dbReference type="Gene3D" id="3.40.50.12780">
    <property type="entry name" value="N-terminal domain of ligase-like"/>
    <property type="match status" value="4"/>
</dbReference>
<dbReference type="Gene3D" id="3.30.300.30">
    <property type="match status" value="4"/>
</dbReference>
<dbReference type="EMBL" id="QOKW01000010">
    <property type="protein sequence ID" value="KAA0679989.1"/>
    <property type="molecule type" value="Genomic_DNA"/>
</dbReference>
<evidence type="ECO:0000256" key="4">
    <source>
        <dbReference type="ARBA" id="ARBA00022598"/>
    </source>
</evidence>
<dbReference type="NCBIfam" id="TIGR01733">
    <property type="entry name" value="AA-adenyl-dom"/>
    <property type="match status" value="3"/>
</dbReference>
<dbReference type="InterPro" id="IPR042099">
    <property type="entry name" value="ANL_N_sf"/>
</dbReference>
<dbReference type="PANTHER" id="PTHR45527">
    <property type="entry name" value="NONRIBOSOMAL PEPTIDE SYNTHETASE"/>
    <property type="match status" value="1"/>
</dbReference>
<keyword evidence="4" id="KW-0436">Ligase</keyword>
<dbReference type="InterPro" id="IPR045851">
    <property type="entry name" value="AMP-bd_C_sf"/>
</dbReference>
<dbReference type="PROSITE" id="PS50075">
    <property type="entry name" value="CARRIER"/>
    <property type="match status" value="4"/>
</dbReference>
<dbReference type="Proteomes" id="UP000480854">
    <property type="component" value="Unassembled WGS sequence"/>
</dbReference>
<reference evidence="7 8" key="1">
    <citation type="submission" date="2018-07" db="EMBL/GenBank/DDBJ databases">
        <title>Genome sequence of Azospirillum sp. ATCC 49961.</title>
        <authorList>
            <person name="Sant'Anna F.H."/>
            <person name="Baldani J.I."/>
            <person name="Zilli J.E."/>
            <person name="Reis V.M."/>
            <person name="Hartmann A."/>
            <person name="Cruz L."/>
            <person name="de Souza E.M."/>
            <person name="de Oliveira Pedrosa F."/>
            <person name="Passaglia L.M.P."/>
        </authorList>
    </citation>
    <scope>NUCLEOTIDE SEQUENCE [LARGE SCALE GENOMIC DNA]</scope>
    <source>
        <strain evidence="7 8">ATCC 49961</strain>
    </source>
</reference>
<dbReference type="InterPro" id="IPR023213">
    <property type="entry name" value="CAT-like_dom_sf"/>
</dbReference>
<dbReference type="Pfam" id="PF13193">
    <property type="entry name" value="AMP-binding_C"/>
    <property type="match status" value="3"/>
</dbReference>
<dbReference type="PROSITE" id="PS00012">
    <property type="entry name" value="PHOSPHOPANTETHEINE"/>
    <property type="match status" value="3"/>
</dbReference>
<evidence type="ECO:0000256" key="2">
    <source>
        <dbReference type="ARBA" id="ARBA00022450"/>
    </source>
</evidence>
<dbReference type="Pfam" id="PF00550">
    <property type="entry name" value="PP-binding"/>
    <property type="match status" value="4"/>
</dbReference>
<dbReference type="FunFam" id="3.30.300.30:FF:000015">
    <property type="entry name" value="Nonribosomal peptide synthase SidD"/>
    <property type="match status" value="1"/>
</dbReference>
<dbReference type="Gene3D" id="1.10.1200.10">
    <property type="entry name" value="ACP-like"/>
    <property type="match status" value="4"/>
</dbReference>
<dbReference type="SUPFAM" id="SSF47336">
    <property type="entry name" value="ACP-like"/>
    <property type="match status" value="4"/>
</dbReference>
<dbReference type="InterPro" id="IPR013120">
    <property type="entry name" value="FAR_NAD-bd"/>
</dbReference>
<dbReference type="OrthoDB" id="9770470at2"/>
<evidence type="ECO:0000259" key="6">
    <source>
        <dbReference type="PROSITE" id="PS50075"/>
    </source>
</evidence>
<dbReference type="InterPro" id="IPR036736">
    <property type="entry name" value="ACP-like_sf"/>
</dbReference>
<dbReference type="SUPFAM" id="SSF52777">
    <property type="entry name" value="CoA-dependent acyltransferases"/>
    <property type="match status" value="6"/>
</dbReference>
<keyword evidence="2" id="KW-0596">Phosphopantetheine</keyword>
<dbReference type="InterPro" id="IPR025110">
    <property type="entry name" value="AMP-bd_C"/>
</dbReference>
<dbReference type="RefSeq" id="WP_149469602.1">
    <property type="nucleotide sequence ID" value="NZ_QOKW01000010.1"/>
</dbReference>
<gene>
    <name evidence="7" type="ORF">DS843_14435</name>
</gene>
<feature type="domain" description="Carrier" evidence="6">
    <location>
        <begin position="2634"/>
        <end position="2709"/>
    </location>
</feature>
<dbReference type="GO" id="GO:0016874">
    <property type="term" value="F:ligase activity"/>
    <property type="evidence" value="ECO:0007669"/>
    <property type="project" value="UniProtKB-KW"/>
</dbReference>
<dbReference type="InterPro" id="IPR020845">
    <property type="entry name" value="AMP-binding_CS"/>
</dbReference>
<dbReference type="Pfam" id="PF07993">
    <property type="entry name" value="NAD_binding_4"/>
    <property type="match status" value="1"/>
</dbReference>
<dbReference type="GO" id="GO:0044550">
    <property type="term" value="P:secondary metabolite biosynthetic process"/>
    <property type="evidence" value="ECO:0007669"/>
    <property type="project" value="TreeGrafter"/>
</dbReference>
<organism evidence="7 8">
    <name type="scientific">Roseomonas genomospecies 6</name>
    <dbReference type="NCBI Taxonomy" id="214106"/>
    <lineage>
        <taxon>Bacteria</taxon>
        <taxon>Pseudomonadati</taxon>
        <taxon>Pseudomonadota</taxon>
        <taxon>Alphaproteobacteria</taxon>
        <taxon>Acetobacterales</taxon>
        <taxon>Roseomonadaceae</taxon>
        <taxon>Roseomonas</taxon>
    </lineage>
</organism>
<dbReference type="SMART" id="SM00823">
    <property type="entry name" value="PKS_PP"/>
    <property type="match status" value="4"/>
</dbReference>
<dbReference type="PANTHER" id="PTHR45527:SF1">
    <property type="entry name" value="FATTY ACID SYNTHASE"/>
    <property type="match status" value="1"/>
</dbReference>
<dbReference type="InterPro" id="IPR000873">
    <property type="entry name" value="AMP-dep_synth/lig_dom"/>
</dbReference>
<dbReference type="Gene3D" id="3.40.50.720">
    <property type="entry name" value="NAD(P)-binding Rossmann-like Domain"/>
    <property type="match status" value="1"/>
</dbReference>
<protein>
    <submittedName>
        <fullName evidence="7">Amino acid adenylation domain-containing protein</fullName>
    </submittedName>
</protein>
<evidence type="ECO:0000313" key="8">
    <source>
        <dbReference type="Proteomes" id="UP000480854"/>
    </source>
</evidence>
<feature type="domain" description="Carrier" evidence="6">
    <location>
        <begin position="534"/>
        <end position="608"/>
    </location>
</feature>
<keyword evidence="8" id="KW-1185">Reference proteome</keyword>
<sequence>MPDTTPYLPSDRLQLPGGFGPVKDWPALRLHEGFERLADRHPAAPAVVTEDGFLDFAGLDAAANALAHALLALGLGTEEPVGVLAERSGFLPQAFLGILKAGGVYVPMVADLPADRLANMARQAGMRLLIALDGLTPPDALTDALSADARTERPHAVLRPEALDAESLAGSTRRPNRAGPADGLAVILFTSGSTGQPKGVLIRHDACVNLALGHAEAQGIGPGDRVLLSTSPGFILGFRELCLPLLSGAAYVPASRALIDDPARLLDHMARLGVTIALFTPSYLRLLRGAVPAGLRMILTAGERPNPDDARHYARHIDYWNMHGATEVCGTICMHKVTPDGDGPLPSGRPFTNNAVHLLDRHGNEVPYGEVGEIHVVGRGVSRGYLNQPELTAENFVETRFGRAYRTHDLGRWTPDGDLETLGRADDVVKVSGQSVSLGEIERTLLRHPLVSRAAALQHKGRLTAIVESADPEAAQGEDWRAFLTRSLPAYMVPARVRAVPKMPISSAGKTDRRALLALAEETLAAPRGTGGTPPRGDLEQAVAAVWEEVLDVRPVMRDDDFFAIGGTSLLAIAVGQRLHALGHAVPVPAILASRTVESLARRIADRKGEDDAVPLDLTEGSATAGQEDFWVAAKLGLAAAGSHVVRVLSVRGPVPEAERWRAAWATLLERHPALRTAFHTDAEGRLRWRTAAAADLPPSARLSFDRCHAPEEARELIAGYAEAPFALSDAPLARAGLLFIESGNETLFWFVLHHAVVDGQSARTVQEDFLALLLGHALPPAPHGVALAARDELRHLRSDRAERDRAFWQARLDALPPEAFEELPLDQPRPTTPGGRSAPPLAERLDAATTTALAAMAKAQGVGLHGLLLAVLAAETRRRGGRADLILGTGVSLRPAGAEGAVGHFVNLVPVVLSGAGAPLAGQIRSAQDALTEAVGHADLPANLIQREFRQRRPDALPPARPNLFAVALTANPPRTSADPDSGLSLAPRRLPGALAHPAAGLDLAFSHEPVTAEDGEGLELALLWNPDVYAETTARSWLAGFAAWARWLAADPARLDSPLPALLPEEQALLDRWEHGEERPRPARRAHELFEEIAARQPDRPAVVTRDAVRSYGDLNRDADRIAATLIHCGVSREEPVAVLTGCSPDLPAAVLGVWKAGAAYLPLAQDLPPERMAYMVRDAGARLLITLDGQPVPPALAEAVPTLIRPEILEGSAAKPAVAGAPENLAYIIYTSGTTGHPKGVAVRHDGFINAALATGETVGLRADDRMALAATPGFDASLWELGLALLHGMALVPVPPELRDDPWALKDAYADLGVSVAFHAPSYLRVSKEKPFRGLRVLLTGGEAPNADDARHHAADLAFWNAYGPTEASILVSMGRITPESGTGGPVSAGRPLPNCRVTLRRPDGTPVPPGLSGELWLGGVGLARGYLNNPDLTGRAFVETAEGRFYRTGDLGRWTPDGQLVLCGRIDHQVKLHGQRVELAEIEQDLLAHPAAAQAVVLVDAAAQGTKALRAFVRAKDGAALPDEDAWRAFLADRLPAFMVPASVTAVDSVPLTPAGKIDRDALLRLSHAHGHAATAERQAPLDGLERRIADLWSGLLGEEVARTDNFFALGGNSLLAVTIAHRLSQELGMTVPARALFAAPTLAGFARKVAELRDTEAPQPDTAHSDLATEGEREFRVAEAAGLDTRPFIIPVIRAIEGEVPDPARWTDAWAALAARHEALRTAFAEDADGLLRRRIAPTLDVALEIAALPDRAAALAHIRTRQGEPIAMASAPLWRAGLVTLEDGGAPLFWMALHHSIGDGRSVGILLEELAALLAGHDLPPLTARYAAMAARERRYLDSPARKADEAHWREALSALPADAFDDWPLDTPRAAGATPGSHRFELRLDPATATGLKAVARRHEASLHAVVLTLLAREVRRRTGRGAFTIGTTGDIRETAGDARVVGYGVNMLPLAVRPAAEAPFGAELRATQAALAGALQHARLPFARLYHGFWAEHPQHRDPARYPLFDIAVTENPQAAPATGPLRFVRPDGEGLAYERTGHSPGQDMVLIHEGLADGGLLLQWHVNAALYAKDTAERWFEGLTGWARWLGADSARADRTPPALLPEEEATLAAWEHGPAAERPALPLHALFERLIDRPGTGQGGRPAVITADRVLTYRAVEAEANAIAHALRERGVERGTVVGVLTGRSPNLPAALLGVWKAGAVYLPLAADLPADRLAFVAGDAGADLLLALDGAAVPDALSNLPLLRPKDLSADFLTAHAHRPHIPTGPEDTAYILYTSGSTGRPKGTPVSHGAYVNMVLGAGEVFGLTAEDRTLMFASPSFDVSLSDIGVPLAAGAALCAVPYEVLSAPARLIAVLAEQGVTVADLTPTYLRLLDGAELPSLRILVTGGEAPLAADVRAYAGRLRYYNAYGPTENTITSAMGLLSAEDRGFLSVGRPLPNTSVHIRDAAGQPVPPGAVGEIWLGGANLAQGYLNRPEQEAAAFVGTGTGRLYRSGDLGRWRAGGELEVLGRIDDQVKLNGIRIELGEIEQALGGHPDIAQAVALVQGKAGTAQSLWAFVRPVPGKPVPAEDSWRGWLAERLPAVMIPAGVIAVETVPVTASGKVDRAALQGLIAGHAPQGAQVPPQGRIEEAVARVWAERLGRGPVWRDDNFFALGGHSLLAIAVAHALEKELGRPVSARDLFTEPTLRGFAARLAAAAPIETSPDVESDRATEGQREFWVAEQAGLDTRGFNIPLTLAVEGGTPADDRWPDDRWQDAWTALADRHEALRTGFREDEDGTLRRIVHSTTAGLEMDTAPDRAAALDHIRARQTAPFAMAVPPLWRAGLVRVADGDGDLFWMALHHSIGDGLSLALLADDLALLLRGGAPGAPVPGFGRSAAREEAYLAGEAAREDAEHWQRLLAGIDPAAFEEWPLDLPRPSVRSAGTAKGSHCHRVRLAPPVAESLRAFARNNGASLHALMMTLMAREVRRRTGRAAFLMGTAASTRETAEEAGVAGYYVNMLPLPFRADRAEPLEQAVKATQARLAEALRHGRYPFARIYQEFRSNQPQAHHPGRYPLFDLAVTENPVLAGPRADGLRFAAVESFDGEDIRYELRHNAPAQDIVLVHEGQADGGLVLQLYANAALYERETACAWTTALAGWARLLADPGRAPGTPLPALLPEEEAQLAAWENGPAMPHPVPCIHHQFAALARSQPDRPALVTDDAEIGYAALNARANALAHALLAHGVRNGEPVGVLTERSPALPETVLAIWKAGAAYLPLTRDLPADRLAFIARDAGIRVVVALDGHPLPDTLEQAGYALLRPEALTDDFRAAHSHEPEAGERGAPGDLAYIIYTSGSTGKPKGVMLHHGGTLNLGLSMARMMGVQPDERTLLSSSPSFDAWISDTVTTWVTGGAVVPIRRAEMDDTAGLRARIERLGVTSATLPPSYLRLFEQADFPTLRILMTVGEPPNAADALHYAARLRYINGYGPTENTAAASIGILTPDSPRMTAGRPLPNTAIHILDEDGEPVPPGSVGHVWLSGMGLAIGYLNRPDLTAAAFVETPQGLRYRTGDLGRWLPNGELLVLGRSDSQVKLRGQRVELGEIEHRLESHPGVQQAVALVDTPPGGAQTLWAFVSLAPDAVEPSQAAWAAHAAAALPAYMVPAAVIRVPAIPVTVAGKVDRRALLQALADHTAAVPSEGAAASGAFTPPRNAVEQRVADLWAEQLQRPVPGREASFFELGGDSLRAIAVVNRLRREFACRINDLYEAPVLADFALRLRPQPDHLHRVIASVRAHWRDYQADLPAFDAARDRALAEQQRAYEARNAAYAAFDGAERRDYGDVLLTGATGYLGAYLLRELLADPERRVTALVRGGDDGAARARLGRVLAGYFGAEGGAALIADPRLTVRAGDLRRDGLGLAPTVHGALAEGVRAVFHCAANVNHFGHYAEFHADNVEATRRLLDLAAQRRSDPADFHLISTLSVTGKAPEEGFQLVTEYDAVPERLDENYYVRSKQEAERLVTAARGDLRNASIHRVGNVVFAAEGGPLQLNLRDNAFFRQLAAFVRLGVVPDDSHVWLCHVDLVARAVALLAGAAGLANETHHVENHRRDTLADFVTSARGMEGAVRAVGFEALLDRLERAIGEPEMDAALTQTMEGFGLYGGRSPQARGRRQELTSERTQRLLARMGFGWPPVPRAGQADMLRAAAELFYR</sequence>
<dbReference type="SUPFAM" id="SSF56801">
    <property type="entry name" value="Acetyl-CoA synthetase-like"/>
    <property type="match status" value="4"/>
</dbReference>
<evidence type="ECO:0000313" key="7">
    <source>
        <dbReference type="EMBL" id="KAA0679989.1"/>
    </source>
</evidence>
<name>A0A9W7NIV9_9PROT</name>
<dbReference type="InterPro" id="IPR009081">
    <property type="entry name" value="PP-bd_ACP"/>
</dbReference>
<dbReference type="Pfam" id="PF00668">
    <property type="entry name" value="Condensation"/>
    <property type="match status" value="3"/>
</dbReference>
<proteinExistence type="predicted"/>
<evidence type="ECO:0000256" key="1">
    <source>
        <dbReference type="ARBA" id="ARBA00001957"/>
    </source>
</evidence>
<dbReference type="InterPro" id="IPR020806">
    <property type="entry name" value="PKS_PP-bd"/>
</dbReference>
<dbReference type="PROSITE" id="PS00455">
    <property type="entry name" value="AMP_BINDING"/>
    <property type="match status" value="4"/>
</dbReference>
<dbReference type="InterPro" id="IPR006162">
    <property type="entry name" value="Ppantetheine_attach_site"/>
</dbReference>
<evidence type="ECO:0000256" key="3">
    <source>
        <dbReference type="ARBA" id="ARBA00022553"/>
    </source>
</evidence>
<dbReference type="Gene3D" id="3.30.559.10">
    <property type="entry name" value="Chloramphenicol acetyltransferase-like domain"/>
    <property type="match status" value="3"/>
</dbReference>
<dbReference type="Gene3D" id="3.30.559.30">
    <property type="entry name" value="Nonribosomal peptide synthetase, condensation domain"/>
    <property type="match status" value="3"/>
</dbReference>
<dbReference type="InterPro" id="IPR001242">
    <property type="entry name" value="Condensation_dom"/>
</dbReference>
<evidence type="ECO:0000256" key="5">
    <source>
        <dbReference type="SAM" id="MobiDB-lite"/>
    </source>
</evidence>
<dbReference type="CDD" id="cd05930">
    <property type="entry name" value="A_NRPS"/>
    <property type="match status" value="4"/>
</dbReference>